<dbReference type="GO" id="GO:0016788">
    <property type="term" value="F:hydrolase activity, acting on ester bonds"/>
    <property type="evidence" value="ECO:0007669"/>
    <property type="project" value="InterPro"/>
</dbReference>
<dbReference type="InterPro" id="IPR011856">
    <property type="entry name" value="tRNA_endonuc-like_dom_sf"/>
</dbReference>
<comment type="cofactor">
    <cofactor evidence="1">
        <name>Mg(2+)</name>
        <dbReference type="ChEBI" id="CHEBI:18420"/>
    </cofactor>
</comment>
<dbReference type="Gene3D" id="3.40.1350.10">
    <property type="match status" value="1"/>
</dbReference>
<evidence type="ECO:0000259" key="4">
    <source>
        <dbReference type="SMART" id="SM00990"/>
    </source>
</evidence>
<name>A0A3G6JIL0_LACDL</name>
<dbReference type="AlphaFoldDB" id="A0A3G6JIL0"/>
<organism evidence="5">
    <name type="scientific">Lactobacillus delbrueckii subsp. lactis</name>
    <dbReference type="NCBI Taxonomy" id="29397"/>
    <lineage>
        <taxon>Bacteria</taxon>
        <taxon>Bacillati</taxon>
        <taxon>Bacillota</taxon>
        <taxon>Bacilli</taxon>
        <taxon>Lactobacillales</taxon>
        <taxon>Lactobacillaceae</taxon>
        <taxon>Lactobacillus</taxon>
    </lineage>
</organism>
<dbReference type="Pfam" id="PF08774">
    <property type="entry name" value="VRR_NUC"/>
    <property type="match status" value="1"/>
</dbReference>
<protein>
    <submittedName>
        <fullName evidence="5">VRR-NUC domain-containing protein</fullName>
    </submittedName>
</protein>
<dbReference type="InterPro" id="IPR014883">
    <property type="entry name" value="VRR_NUC"/>
</dbReference>
<dbReference type="GO" id="GO:0003676">
    <property type="term" value="F:nucleic acid binding"/>
    <property type="evidence" value="ECO:0007669"/>
    <property type="project" value="InterPro"/>
</dbReference>
<gene>
    <name evidence="5" type="ORF">DQL93_08050</name>
</gene>
<sequence>MRESDIQKLTMVALTKAGCKVFRANAGKFLSLDGQHVIQGLPNGFFDLFGFKTDDHQIFFIEMKTKTGRPRESQKRFHEMLTSCGVIHGIARSPEDAVKIVREELIGYGF</sequence>
<keyword evidence="3" id="KW-0378">Hydrolase</keyword>
<reference evidence="5" key="1">
    <citation type="submission" date="2018-07" db="EMBL/GenBank/DDBJ databases">
        <authorList>
            <person name="Somerville V."/>
        </authorList>
    </citation>
    <scope>NUCLEOTIDE SEQUENCE</scope>
    <source>
        <strain evidence="5">NWC_2_2</strain>
    </source>
</reference>
<proteinExistence type="predicted"/>
<evidence type="ECO:0000256" key="1">
    <source>
        <dbReference type="ARBA" id="ARBA00001946"/>
    </source>
</evidence>
<keyword evidence="2" id="KW-0540">Nuclease</keyword>
<evidence type="ECO:0000256" key="2">
    <source>
        <dbReference type="ARBA" id="ARBA00022722"/>
    </source>
</evidence>
<dbReference type="GO" id="GO:0004518">
    <property type="term" value="F:nuclease activity"/>
    <property type="evidence" value="ECO:0007669"/>
    <property type="project" value="UniProtKB-KW"/>
</dbReference>
<accession>A0A3G6JIL0</accession>
<evidence type="ECO:0000256" key="3">
    <source>
        <dbReference type="ARBA" id="ARBA00022801"/>
    </source>
</evidence>
<dbReference type="SMART" id="SM00990">
    <property type="entry name" value="VRR_NUC"/>
    <property type="match status" value="1"/>
</dbReference>
<dbReference type="EMBL" id="CP031023">
    <property type="protein sequence ID" value="AZA16440.1"/>
    <property type="molecule type" value="Genomic_DNA"/>
</dbReference>
<feature type="domain" description="VRR-NUC" evidence="4">
    <location>
        <begin position="1"/>
        <end position="95"/>
    </location>
</feature>
<evidence type="ECO:0000313" key="5">
    <source>
        <dbReference type="EMBL" id="AZA16440.1"/>
    </source>
</evidence>